<protein>
    <submittedName>
        <fullName evidence="2">Uncharacterized protein</fullName>
    </submittedName>
</protein>
<gene>
    <name evidence="2" type="ORF">ACETIH_11870</name>
</gene>
<evidence type="ECO:0000313" key="3">
    <source>
        <dbReference type="Proteomes" id="UP001593940"/>
    </source>
</evidence>
<proteinExistence type="predicted"/>
<dbReference type="EMBL" id="JBHOMY010000030">
    <property type="protein sequence ID" value="MFC1457396.1"/>
    <property type="molecule type" value="Genomic_DNA"/>
</dbReference>
<comment type="caution">
    <text evidence="2">The sequence shown here is derived from an EMBL/GenBank/DDBJ whole genome shotgun (WGS) entry which is preliminary data.</text>
</comment>
<name>A0ABV6Y8D2_9HYPH</name>
<reference evidence="2 3" key="1">
    <citation type="submission" date="2024-09" db="EMBL/GenBank/DDBJ databases">
        <title>Nodulacao em especies de Leguminosae Basais da Amazonia e Caracterizacao dos Rizobios e Bacterias Associadas aos Nodulos.</title>
        <authorList>
            <person name="Jambeiro I.C.A."/>
            <person name="Lopes I.S."/>
            <person name="Aguiar E.R.G.R."/>
            <person name="Santos A.F.J."/>
            <person name="Dos Santos J.M.F."/>
            <person name="Gross E."/>
        </authorList>
    </citation>
    <scope>NUCLEOTIDE SEQUENCE [LARGE SCALE GENOMIC DNA]</scope>
    <source>
        <strain evidence="2 3">BRUESC1165</strain>
    </source>
</reference>
<sequence length="97" mass="10519">MAARKQTARSEGKVTTPRSRRVKTLPSGPGTTIHYEGDKLAVVVFNKKPSGGGIERPTITVCKCTATKYECTLTESGNTICKEVCTAWDCQEIKVAQ</sequence>
<dbReference type="RefSeq" id="WP_203274590.1">
    <property type="nucleotide sequence ID" value="NZ_JAFBID010000072.1"/>
</dbReference>
<organism evidence="2 3">
    <name type="scientific">Microvirga arabica</name>
    <dbReference type="NCBI Taxonomy" id="1128671"/>
    <lineage>
        <taxon>Bacteria</taxon>
        <taxon>Pseudomonadati</taxon>
        <taxon>Pseudomonadota</taxon>
        <taxon>Alphaproteobacteria</taxon>
        <taxon>Hyphomicrobiales</taxon>
        <taxon>Methylobacteriaceae</taxon>
        <taxon>Microvirga</taxon>
    </lineage>
</organism>
<feature type="region of interest" description="Disordered" evidence="1">
    <location>
        <begin position="1"/>
        <end position="30"/>
    </location>
</feature>
<evidence type="ECO:0000256" key="1">
    <source>
        <dbReference type="SAM" id="MobiDB-lite"/>
    </source>
</evidence>
<dbReference type="Proteomes" id="UP001593940">
    <property type="component" value="Unassembled WGS sequence"/>
</dbReference>
<accession>A0ABV6Y8D2</accession>
<keyword evidence="3" id="KW-1185">Reference proteome</keyword>
<evidence type="ECO:0000313" key="2">
    <source>
        <dbReference type="EMBL" id="MFC1457396.1"/>
    </source>
</evidence>